<dbReference type="EMBL" id="GBRH01171723">
    <property type="protein sequence ID" value="JAE26173.1"/>
    <property type="molecule type" value="Transcribed_RNA"/>
</dbReference>
<dbReference type="AlphaFoldDB" id="A0A0A9GZY6"/>
<evidence type="ECO:0000313" key="1">
    <source>
        <dbReference type="EMBL" id="JAE26173.1"/>
    </source>
</evidence>
<name>A0A0A9GZY6_ARUDO</name>
<reference evidence="1" key="2">
    <citation type="journal article" date="2015" name="Data Brief">
        <title>Shoot transcriptome of the giant reed, Arundo donax.</title>
        <authorList>
            <person name="Barrero R.A."/>
            <person name="Guerrero F.D."/>
            <person name="Moolhuijzen P."/>
            <person name="Goolsby J.A."/>
            <person name="Tidwell J."/>
            <person name="Bellgard S.E."/>
            <person name="Bellgard M.I."/>
        </authorList>
    </citation>
    <scope>NUCLEOTIDE SEQUENCE</scope>
    <source>
        <tissue evidence="1">Shoot tissue taken approximately 20 cm above the soil surface</tissue>
    </source>
</reference>
<reference evidence="1" key="1">
    <citation type="submission" date="2014-09" db="EMBL/GenBank/DDBJ databases">
        <authorList>
            <person name="Magalhaes I.L.F."/>
            <person name="Oliveira U."/>
            <person name="Santos F.R."/>
            <person name="Vidigal T.H.D.A."/>
            <person name="Brescovit A.D."/>
            <person name="Santos A.J."/>
        </authorList>
    </citation>
    <scope>NUCLEOTIDE SEQUENCE</scope>
    <source>
        <tissue evidence="1">Shoot tissue taken approximately 20 cm above the soil surface</tissue>
    </source>
</reference>
<organism evidence="1">
    <name type="scientific">Arundo donax</name>
    <name type="common">Giant reed</name>
    <name type="synonym">Donax arundinaceus</name>
    <dbReference type="NCBI Taxonomy" id="35708"/>
    <lineage>
        <taxon>Eukaryota</taxon>
        <taxon>Viridiplantae</taxon>
        <taxon>Streptophyta</taxon>
        <taxon>Embryophyta</taxon>
        <taxon>Tracheophyta</taxon>
        <taxon>Spermatophyta</taxon>
        <taxon>Magnoliopsida</taxon>
        <taxon>Liliopsida</taxon>
        <taxon>Poales</taxon>
        <taxon>Poaceae</taxon>
        <taxon>PACMAD clade</taxon>
        <taxon>Arundinoideae</taxon>
        <taxon>Arundineae</taxon>
        <taxon>Arundo</taxon>
    </lineage>
</organism>
<proteinExistence type="predicted"/>
<sequence length="23" mass="2572">MYGIFGLRYTVVSVLSIAPKDQN</sequence>
<protein>
    <submittedName>
        <fullName evidence="1">Uncharacterized protein</fullName>
    </submittedName>
</protein>
<accession>A0A0A9GZY6</accession>